<comment type="caution">
    <text evidence="3">The sequence shown here is derived from an EMBL/GenBank/DDBJ whole genome shotgun (WGS) entry which is preliminary data.</text>
</comment>
<evidence type="ECO:0000313" key="3">
    <source>
        <dbReference type="EMBL" id="OWZ02505.1"/>
    </source>
</evidence>
<organism evidence="3 4">
    <name type="scientific">Phytophthora megakarya</name>
    <dbReference type="NCBI Taxonomy" id="4795"/>
    <lineage>
        <taxon>Eukaryota</taxon>
        <taxon>Sar</taxon>
        <taxon>Stramenopiles</taxon>
        <taxon>Oomycota</taxon>
        <taxon>Peronosporomycetes</taxon>
        <taxon>Peronosporales</taxon>
        <taxon>Peronosporaceae</taxon>
        <taxon>Phytophthora</taxon>
    </lineage>
</organism>
<dbReference type="EMBL" id="NBNE01006123">
    <property type="protein sequence ID" value="OWZ02505.1"/>
    <property type="molecule type" value="Genomic_DNA"/>
</dbReference>
<dbReference type="AlphaFoldDB" id="A0A225VAV6"/>
<dbReference type="GO" id="GO:0006310">
    <property type="term" value="P:DNA recombination"/>
    <property type="evidence" value="ECO:0007669"/>
    <property type="project" value="UniProtKB-KW"/>
</dbReference>
<accession>A0A225VAV6</accession>
<gene>
    <name evidence="3" type="ORF">PHMEG_00025924</name>
</gene>
<dbReference type="OrthoDB" id="6771932at2759"/>
<dbReference type="InterPro" id="IPR011010">
    <property type="entry name" value="DNA_brk_join_enz"/>
</dbReference>
<evidence type="ECO:0000256" key="2">
    <source>
        <dbReference type="SAM" id="MobiDB-lite"/>
    </source>
</evidence>
<dbReference type="Gene3D" id="1.10.443.10">
    <property type="entry name" value="Intergrase catalytic core"/>
    <property type="match status" value="1"/>
</dbReference>
<keyword evidence="1" id="KW-0233">DNA recombination</keyword>
<feature type="region of interest" description="Disordered" evidence="2">
    <location>
        <begin position="1"/>
        <end position="49"/>
    </location>
</feature>
<dbReference type="SUPFAM" id="SSF56349">
    <property type="entry name" value="DNA breaking-rejoining enzymes"/>
    <property type="match status" value="1"/>
</dbReference>
<sequence>MAPFPRSRMSPSTLGQTENRDVSHLRGAIKSAAREGGDDLSRYSTHSFRPGGVTCMYRSGVDVLIIQFHERWASDAFNLCSGCAKNQ</sequence>
<reference evidence="4" key="1">
    <citation type="submission" date="2017-03" db="EMBL/GenBank/DDBJ databases">
        <title>Phytopthora megakarya and P. palmivora, two closely related causual agents of cacao black pod achieved similar genome size and gene model numbers by different mechanisms.</title>
        <authorList>
            <person name="Ali S."/>
            <person name="Shao J."/>
            <person name="Larry D.J."/>
            <person name="Kronmiller B."/>
            <person name="Shen D."/>
            <person name="Strem M.D."/>
            <person name="Melnick R.L."/>
            <person name="Guiltinan M.J."/>
            <person name="Tyler B.M."/>
            <person name="Meinhardt L.W."/>
            <person name="Bailey B.A."/>
        </authorList>
    </citation>
    <scope>NUCLEOTIDE SEQUENCE [LARGE SCALE GENOMIC DNA]</scope>
    <source>
        <strain evidence="4">zdho120</strain>
    </source>
</reference>
<evidence type="ECO:0000313" key="4">
    <source>
        <dbReference type="Proteomes" id="UP000198211"/>
    </source>
</evidence>
<evidence type="ECO:0000256" key="1">
    <source>
        <dbReference type="ARBA" id="ARBA00023172"/>
    </source>
</evidence>
<keyword evidence="4" id="KW-1185">Reference proteome</keyword>
<protein>
    <recommendedName>
        <fullName evidence="5">Tyr recombinase domain-containing protein</fullName>
    </recommendedName>
</protein>
<feature type="compositionally biased region" description="Basic and acidic residues" evidence="2">
    <location>
        <begin position="32"/>
        <end position="41"/>
    </location>
</feature>
<dbReference type="InterPro" id="IPR013762">
    <property type="entry name" value="Integrase-like_cat_sf"/>
</dbReference>
<name>A0A225VAV6_9STRA</name>
<evidence type="ECO:0008006" key="5">
    <source>
        <dbReference type="Google" id="ProtNLM"/>
    </source>
</evidence>
<dbReference type="GO" id="GO:0015074">
    <property type="term" value="P:DNA integration"/>
    <property type="evidence" value="ECO:0007669"/>
    <property type="project" value="InterPro"/>
</dbReference>
<dbReference type="Proteomes" id="UP000198211">
    <property type="component" value="Unassembled WGS sequence"/>
</dbReference>
<proteinExistence type="predicted"/>
<dbReference type="GO" id="GO:0003677">
    <property type="term" value="F:DNA binding"/>
    <property type="evidence" value="ECO:0007669"/>
    <property type="project" value="InterPro"/>
</dbReference>